<evidence type="ECO:0000313" key="2">
    <source>
        <dbReference type="EMBL" id="MBC6109780.1"/>
    </source>
</evidence>
<dbReference type="EMBL" id="JACRYL010000004">
    <property type="protein sequence ID" value="MBC6109780.1"/>
    <property type="molecule type" value="Genomic_DNA"/>
</dbReference>
<protein>
    <submittedName>
        <fullName evidence="2">Uncharacterized protein</fullName>
    </submittedName>
</protein>
<name>A0ABR7KNY1_9SPHI</name>
<gene>
    <name evidence="2" type="ORF">H7U22_05030</name>
</gene>
<evidence type="ECO:0000256" key="1">
    <source>
        <dbReference type="SAM" id="Phobius"/>
    </source>
</evidence>
<feature type="transmembrane region" description="Helical" evidence="1">
    <location>
        <begin position="86"/>
        <end position="106"/>
    </location>
</feature>
<keyword evidence="1" id="KW-0812">Transmembrane</keyword>
<keyword evidence="1" id="KW-0472">Membrane</keyword>
<evidence type="ECO:0000313" key="3">
    <source>
        <dbReference type="Proteomes" id="UP000652755"/>
    </source>
</evidence>
<dbReference type="RefSeq" id="WP_187070266.1">
    <property type="nucleotide sequence ID" value="NZ_JACRYL010000004.1"/>
</dbReference>
<feature type="transmembrane region" description="Helical" evidence="1">
    <location>
        <begin position="112"/>
        <end position="133"/>
    </location>
</feature>
<keyword evidence="1" id="KW-1133">Transmembrane helix</keyword>
<accession>A0ABR7KNY1</accession>
<proteinExistence type="predicted"/>
<comment type="caution">
    <text evidence="2">The sequence shown here is derived from an EMBL/GenBank/DDBJ whole genome shotgun (WGS) entry which is preliminary data.</text>
</comment>
<dbReference type="Proteomes" id="UP000652755">
    <property type="component" value="Unassembled WGS sequence"/>
</dbReference>
<dbReference type="PROSITE" id="PS51257">
    <property type="entry name" value="PROKAR_LIPOPROTEIN"/>
    <property type="match status" value="1"/>
</dbReference>
<sequence>MKITIVTVLIVFFACLIVKESKAQEFINYQVKVVTDSLGTQKGTLEKISAEGVAINDGYGNYLIIKSKNIISIRLKKKGTTTSQGLLYGTVSGAAIGSLAFLDNGIASDDQLVGFLAITTLGAVVGTTYGLIAELRSNKLMLRINKDPQVFASEYQKLEKYSKAFYIDKP</sequence>
<keyword evidence="3" id="KW-1185">Reference proteome</keyword>
<reference evidence="2 3" key="1">
    <citation type="submission" date="2020-08" db="EMBL/GenBank/DDBJ databases">
        <authorList>
            <person name="Sun Q."/>
            <person name="Inoue M."/>
        </authorList>
    </citation>
    <scope>NUCLEOTIDE SEQUENCE [LARGE SCALE GENOMIC DNA]</scope>
    <source>
        <strain evidence="2 3">CCM 8938</strain>
    </source>
</reference>
<organism evidence="2 3">
    <name type="scientific">Pedobacter fastidiosus</name>
    <dbReference type="NCBI Taxonomy" id="2765361"/>
    <lineage>
        <taxon>Bacteria</taxon>
        <taxon>Pseudomonadati</taxon>
        <taxon>Bacteroidota</taxon>
        <taxon>Sphingobacteriia</taxon>
        <taxon>Sphingobacteriales</taxon>
        <taxon>Sphingobacteriaceae</taxon>
        <taxon>Pedobacter</taxon>
    </lineage>
</organism>